<feature type="signal peptide" evidence="1">
    <location>
        <begin position="1"/>
        <end position="21"/>
    </location>
</feature>
<protein>
    <submittedName>
        <fullName evidence="2">Acyl-CoA thioesterase</fullName>
    </submittedName>
</protein>
<dbReference type="AlphaFoldDB" id="A0A6M4A7N2"/>
<dbReference type="Gene3D" id="3.10.129.10">
    <property type="entry name" value="Hotdog Thioesterase"/>
    <property type="match status" value="1"/>
</dbReference>
<name>A0A6M4A7N2_9BURK</name>
<dbReference type="Proteomes" id="UP000274350">
    <property type="component" value="Chromosome"/>
</dbReference>
<gene>
    <name evidence="2" type="ORF">EJG51_013755</name>
</gene>
<dbReference type="InterPro" id="IPR029069">
    <property type="entry name" value="HotDog_dom_sf"/>
</dbReference>
<reference evidence="2 3" key="1">
    <citation type="journal article" date="2019" name="Int. J. Syst. Evol. Microbiol.">
        <title>Undibacterium piscinae sp. nov., isolated from Korean shiner intestine.</title>
        <authorList>
            <person name="Lee S.Y."/>
            <person name="Kang W."/>
            <person name="Kim P.S."/>
            <person name="Kim H.S."/>
            <person name="Sung H."/>
            <person name="Shin N.R."/>
            <person name="Whon T.W."/>
            <person name="Yun J.H."/>
            <person name="Lee J.Y."/>
            <person name="Lee J.Y."/>
            <person name="Jung M.J."/>
            <person name="Jeong Y.S."/>
            <person name="Tak E.J."/>
            <person name="Han J.E."/>
            <person name="Hyun D.W."/>
            <person name="Kang M.S."/>
            <person name="Lee K.E."/>
            <person name="Lee B.H."/>
            <person name="Bae J.W."/>
        </authorList>
    </citation>
    <scope>NUCLEOTIDE SEQUENCE [LARGE SCALE GENOMIC DNA]</scope>
    <source>
        <strain evidence="2 3">S11R28</strain>
    </source>
</reference>
<organism evidence="2 3">
    <name type="scientific">Undibacterium piscinae</name>
    <dbReference type="NCBI Taxonomy" id="2495591"/>
    <lineage>
        <taxon>Bacteria</taxon>
        <taxon>Pseudomonadati</taxon>
        <taxon>Pseudomonadota</taxon>
        <taxon>Betaproteobacteria</taxon>
        <taxon>Burkholderiales</taxon>
        <taxon>Oxalobacteraceae</taxon>
        <taxon>Undibacterium</taxon>
    </lineage>
</organism>
<dbReference type="InterPro" id="IPR051490">
    <property type="entry name" value="THEM6_lcsJ_thioesterase"/>
</dbReference>
<evidence type="ECO:0000313" key="3">
    <source>
        <dbReference type="Proteomes" id="UP000274350"/>
    </source>
</evidence>
<dbReference type="Pfam" id="PF13279">
    <property type="entry name" value="4HBT_2"/>
    <property type="match status" value="1"/>
</dbReference>
<dbReference type="EMBL" id="CP051152">
    <property type="protein sequence ID" value="QJQ06730.1"/>
    <property type="molecule type" value="Genomic_DNA"/>
</dbReference>
<dbReference type="CDD" id="cd00586">
    <property type="entry name" value="4HBT"/>
    <property type="match status" value="1"/>
</dbReference>
<dbReference type="SUPFAM" id="SSF54637">
    <property type="entry name" value="Thioesterase/thiol ester dehydrase-isomerase"/>
    <property type="match status" value="1"/>
</dbReference>
<accession>A0A6M4A7N2</accession>
<keyword evidence="3" id="KW-1185">Reference proteome</keyword>
<dbReference type="PANTHER" id="PTHR12475:SF4">
    <property type="entry name" value="PROTEIN THEM6"/>
    <property type="match status" value="1"/>
</dbReference>
<dbReference type="KEGG" id="upi:EJG51_013755"/>
<evidence type="ECO:0000256" key="1">
    <source>
        <dbReference type="SAM" id="SignalP"/>
    </source>
</evidence>
<feature type="chain" id="PRO_5026723920" evidence="1">
    <location>
        <begin position="22"/>
        <end position="195"/>
    </location>
</feature>
<proteinExistence type="predicted"/>
<sequence>MNLLCRLFYVLIASFFRPRLAIGPSTSTLSLLTFPNDLDINLHVNNGRYLTLCDLSRVDMFIRSGLAKVMLQRGWMPMISEHTMTYRKPLGVFTRFQASMELTHWDEKFFFMTHRFTIGDKLIAEGTSKGVLRGKHGVIAPKDVIEAVLAFAHSAMLAGPFYANYSSMRVPNHSASFRATSIIAAIGAPPPRCWL</sequence>
<keyword evidence="1" id="KW-0732">Signal</keyword>
<dbReference type="PANTHER" id="PTHR12475">
    <property type="match status" value="1"/>
</dbReference>
<evidence type="ECO:0000313" key="2">
    <source>
        <dbReference type="EMBL" id="QJQ06730.1"/>
    </source>
</evidence>